<dbReference type="PROSITE" id="PS51857">
    <property type="entry name" value="CSD_2"/>
    <property type="match status" value="1"/>
</dbReference>
<evidence type="ECO:0000313" key="3">
    <source>
        <dbReference type="EMBL" id="MFD1871009.1"/>
    </source>
</evidence>
<organism evidence="3 4">
    <name type="scientific">Hymenobacter bucti</name>
    <dbReference type="NCBI Taxonomy" id="1844114"/>
    <lineage>
        <taxon>Bacteria</taxon>
        <taxon>Pseudomonadati</taxon>
        <taxon>Bacteroidota</taxon>
        <taxon>Cytophagia</taxon>
        <taxon>Cytophagales</taxon>
        <taxon>Hymenobacteraceae</taxon>
        <taxon>Hymenobacter</taxon>
    </lineage>
</organism>
<dbReference type="PRINTS" id="PR00050">
    <property type="entry name" value="COLDSHOCK"/>
</dbReference>
<dbReference type="Proteomes" id="UP001597197">
    <property type="component" value="Unassembled WGS sequence"/>
</dbReference>
<dbReference type="SMART" id="SM00357">
    <property type="entry name" value="CSP"/>
    <property type="match status" value="1"/>
</dbReference>
<dbReference type="CDD" id="cd04458">
    <property type="entry name" value="CSP_CDS"/>
    <property type="match status" value="1"/>
</dbReference>
<accession>A0ABW4QNB8</accession>
<dbReference type="EMBL" id="JBHUFD010000001">
    <property type="protein sequence ID" value="MFD1871009.1"/>
    <property type="molecule type" value="Genomic_DNA"/>
</dbReference>
<proteinExistence type="predicted"/>
<sequence length="155" mass="17396">MARAQETFSKKENEKKRLKKKNDKEEKRKERQANATSGQSLEEMMAYVDEEGNITATPPDPNRKRREISLESIQVSVTKQEDREPEDTMRTGTVSFFNDSKGYGFIKDQASQESIFVHANALGGLTLKEGNKVTFEVEPGQKGPTAVRVKMAPTG</sequence>
<dbReference type="Pfam" id="PF00313">
    <property type="entry name" value="CSD"/>
    <property type="match status" value="1"/>
</dbReference>
<reference evidence="4" key="1">
    <citation type="journal article" date="2019" name="Int. J. Syst. Evol. Microbiol.">
        <title>The Global Catalogue of Microorganisms (GCM) 10K type strain sequencing project: providing services to taxonomists for standard genome sequencing and annotation.</title>
        <authorList>
            <consortium name="The Broad Institute Genomics Platform"/>
            <consortium name="The Broad Institute Genome Sequencing Center for Infectious Disease"/>
            <person name="Wu L."/>
            <person name="Ma J."/>
        </authorList>
    </citation>
    <scope>NUCLEOTIDE SEQUENCE [LARGE SCALE GENOMIC DNA]</scope>
    <source>
        <strain evidence="4">CGMCC 1.15795</strain>
    </source>
</reference>
<evidence type="ECO:0000313" key="4">
    <source>
        <dbReference type="Proteomes" id="UP001597197"/>
    </source>
</evidence>
<dbReference type="RefSeq" id="WP_382311276.1">
    <property type="nucleotide sequence ID" value="NZ_JBHUFD010000001.1"/>
</dbReference>
<comment type="caution">
    <text evidence="3">The sequence shown here is derived from an EMBL/GenBank/DDBJ whole genome shotgun (WGS) entry which is preliminary data.</text>
</comment>
<dbReference type="InterPro" id="IPR050181">
    <property type="entry name" value="Cold_shock_domain"/>
</dbReference>
<feature type="region of interest" description="Disordered" evidence="1">
    <location>
        <begin position="1"/>
        <end position="66"/>
    </location>
</feature>
<dbReference type="InterPro" id="IPR012340">
    <property type="entry name" value="NA-bd_OB-fold"/>
</dbReference>
<dbReference type="Gene3D" id="2.40.50.140">
    <property type="entry name" value="Nucleic acid-binding proteins"/>
    <property type="match status" value="1"/>
</dbReference>
<dbReference type="InterPro" id="IPR002059">
    <property type="entry name" value="CSP_DNA-bd"/>
</dbReference>
<feature type="compositionally biased region" description="Basic and acidic residues" evidence="1">
    <location>
        <begin position="22"/>
        <end position="32"/>
    </location>
</feature>
<evidence type="ECO:0000256" key="1">
    <source>
        <dbReference type="SAM" id="MobiDB-lite"/>
    </source>
</evidence>
<gene>
    <name evidence="3" type="ORF">ACFSDX_01115</name>
</gene>
<dbReference type="PANTHER" id="PTHR11544">
    <property type="entry name" value="COLD SHOCK DOMAIN CONTAINING PROTEINS"/>
    <property type="match status" value="1"/>
</dbReference>
<keyword evidence="4" id="KW-1185">Reference proteome</keyword>
<name>A0ABW4QNB8_9BACT</name>
<dbReference type="InterPro" id="IPR011129">
    <property type="entry name" value="CSD"/>
</dbReference>
<evidence type="ECO:0000259" key="2">
    <source>
        <dbReference type="PROSITE" id="PS51857"/>
    </source>
</evidence>
<dbReference type="SUPFAM" id="SSF50249">
    <property type="entry name" value="Nucleic acid-binding proteins"/>
    <property type="match status" value="1"/>
</dbReference>
<feature type="domain" description="CSD" evidence="2">
    <location>
        <begin position="89"/>
        <end position="151"/>
    </location>
</feature>
<protein>
    <submittedName>
        <fullName evidence="3">Cold-shock protein</fullName>
    </submittedName>
</protein>